<sequence>MTAALPVQTTSVRSSRRERTRERLLDAAFEVFAEHGIAGGSIEAVCDAAGFTRGAFYSNFASKEELFHAIVDREARRHLDALERAAAEIDTSAVATAEGFREAVTELVAAVGLDEAGHRAWTLMNAEFELLALREPEVATRYVAEQQRLRAEVMRAIEALLERFGLTFAVDTATAVDLLMDSAESSTRAAMLGAPAEQHPVARLQAVVDLLVQPC</sequence>
<evidence type="ECO:0000256" key="2">
    <source>
        <dbReference type="PROSITE-ProRule" id="PRU00335"/>
    </source>
</evidence>
<keyword evidence="5" id="KW-1185">Reference proteome</keyword>
<dbReference type="PANTHER" id="PTHR30055:SF241">
    <property type="entry name" value="TRANSCRIPTIONAL REGULATORY PROTEIN"/>
    <property type="match status" value="1"/>
</dbReference>
<dbReference type="EMBL" id="BAABID010000006">
    <property type="protein sequence ID" value="GAA4723582.1"/>
    <property type="molecule type" value="Genomic_DNA"/>
</dbReference>
<dbReference type="Gene3D" id="1.10.357.10">
    <property type="entry name" value="Tetracycline Repressor, domain 2"/>
    <property type="match status" value="1"/>
</dbReference>
<evidence type="ECO:0000256" key="1">
    <source>
        <dbReference type="ARBA" id="ARBA00023125"/>
    </source>
</evidence>
<comment type="caution">
    <text evidence="4">The sequence shown here is derived from an EMBL/GenBank/DDBJ whole genome shotgun (WGS) entry which is preliminary data.</text>
</comment>
<proteinExistence type="predicted"/>
<accession>A0ABP8YBD9</accession>
<keyword evidence="1 2" id="KW-0238">DNA-binding</keyword>
<dbReference type="InterPro" id="IPR050109">
    <property type="entry name" value="HTH-type_TetR-like_transc_reg"/>
</dbReference>
<dbReference type="PRINTS" id="PR00455">
    <property type="entry name" value="HTHTETR"/>
</dbReference>
<dbReference type="SUPFAM" id="SSF46689">
    <property type="entry name" value="Homeodomain-like"/>
    <property type="match status" value="1"/>
</dbReference>
<dbReference type="Pfam" id="PF00440">
    <property type="entry name" value="TetR_N"/>
    <property type="match status" value="1"/>
</dbReference>
<dbReference type="InterPro" id="IPR001647">
    <property type="entry name" value="HTH_TetR"/>
</dbReference>
<dbReference type="RefSeq" id="WP_343037494.1">
    <property type="nucleotide sequence ID" value="NZ_BAABID010000006.1"/>
</dbReference>
<dbReference type="PROSITE" id="PS50977">
    <property type="entry name" value="HTH_TETR_2"/>
    <property type="match status" value="1"/>
</dbReference>
<name>A0ABP8YBD9_9MICO</name>
<dbReference type="Proteomes" id="UP001500956">
    <property type="component" value="Unassembled WGS sequence"/>
</dbReference>
<reference evidence="5" key="1">
    <citation type="journal article" date="2019" name="Int. J. Syst. Evol. Microbiol.">
        <title>The Global Catalogue of Microorganisms (GCM) 10K type strain sequencing project: providing services to taxonomists for standard genome sequencing and annotation.</title>
        <authorList>
            <consortium name="The Broad Institute Genomics Platform"/>
            <consortium name="The Broad Institute Genome Sequencing Center for Infectious Disease"/>
            <person name="Wu L."/>
            <person name="Ma J."/>
        </authorList>
    </citation>
    <scope>NUCLEOTIDE SEQUENCE [LARGE SCALE GENOMIC DNA]</scope>
    <source>
        <strain evidence="5">JCM 18063</strain>
    </source>
</reference>
<evidence type="ECO:0000259" key="3">
    <source>
        <dbReference type="PROSITE" id="PS50977"/>
    </source>
</evidence>
<gene>
    <name evidence="4" type="ORF">GCM10023216_11520</name>
</gene>
<organism evidence="4 5">
    <name type="scientific">Isoptericola chiayiensis</name>
    <dbReference type="NCBI Taxonomy" id="579446"/>
    <lineage>
        <taxon>Bacteria</taxon>
        <taxon>Bacillati</taxon>
        <taxon>Actinomycetota</taxon>
        <taxon>Actinomycetes</taxon>
        <taxon>Micrococcales</taxon>
        <taxon>Promicromonosporaceae</taxon>
        <taxon>Isoptericola</taxon>
    </lineage>
</organism>
<evidence type="ECO:0000313" key="5">
    <source>
        <dbReference type="Proteomes" id="UP001500956"/>
    </source>
</evidence>
<feature type="domain" description="HTH tetR-type" evidence="3">
    <location>
        <begin position="18"/>
        <end position="78"/>
    </location>
</feature>
<dbReference type="PANTHER" id="PTHR30055">
    <property type="entry name" value="HTH-TYPE TRANSCRIPTIONAL REGULATOR RUTR"/>
    <property type="match status" value="1"/>
</dbReference>
<feature type="DNA-binding region" description="H-T-H motif" evidence="2">
    <location>
        <begin position="41"/>
        <end position="60"/>
    </location>
</feature>
<protein>
    <recommendedName>
        <fullName evidence="3">HTH tetR-type domain-containing protein</fullName>
    </recommendedName>
</protein>
<dbReference type="InterPro" id="IPR009057">
    <property type="entry name" value="Homeodomain-like_sf"/>
</dbReference>
<evidence type="ECO:0000313" key="4">
    <source>
        <dbReference type="EMBL" id="GAA4723582.1"/>
    </source>
</evidence>